<dbReference type="InterPro" id="IPR011042">
    <property type="entry name" value="6-blade_b-propeller_TolB-like"/>
</dbReference>
<feature type="domain" description="Peptidase S9 prolyl oligopeptidase catalytic" evidence="3">
    <location>
        <begin position="388"/>
        <end position="595"/>
    </location>
</feature>
<evidence type="ECO:0000259" key="3">
    <source>
        <dbReference type="Pfam" id="PF00326"/>
    </source>
</evidence>
<keyword evidence="5" id="KW-1185">Reference proteome</keyword>
<dbReference type="RefSeq" id="WP_154319360.1">
    <property type="nucleotide sequence ID" value="NZ_CAJGAA010000001.1"/>
</dbReference>
<dbReference type="AlphaFoldDB" id="A0A6I2MD07"/>
<keyword evidence="2" id="KW-0645">Protease</keyword>
<keyword evidence="1 4" id="KW-0378">Hydrolase</keyword>
<dbReference type="InterPro" id="IPR029058">
    <property type="entry name" value="AB_hydrolase_fold"/>
</dbReference>
<proteinExistence type="predicted"/>
<reference evidence="4 5" key="1">
    <citation type="submission" date="2019-11" db="EMBL/GenBank/DDBJ databases">
        <title>Bacillus idriensis genome.</title>
        <authorList>
            <person name="Konopka E.N."/>
            <person name="Newman J.D."/>
        </authorList>
    </citation>
    <scope>NUCLEOTIDE SEQUENCE [LARGE SCALE GENOMIC DNA]</scope>
    <source>
        <strain evidence="4 5">DSM 19097</strain>
    </source>
</reference>
<dbReference type="GO" id="GO:0004252">
    <property type="term" value="F:serine-type endopeptidase activity"/>
    <property type="evidence" value="ECO:0007669"/>
    <property type="project" value="TreeGrafter"/>
</dbReference>
<dbReference type="Pfam" id="PF00326">
    <property type="entry name" value="Peptidase_S9"/>
    <property type="match status" value="1"/>
</dbReference>
<gene>
    <name evidence="4" type="ORF">GJU41_19890</name>
</gene>
<protein>
    <submittedName>
        <fullName evidence="4">Alpha/beta fold hydrolase</fullName>
    </submittedName>
</protein>
<comment type="caution">
    <text evidence="4">The sequence shown here is derived from an EMBL/GenBank/DDBJ whole genome shotgun (WGS) entry which is preliminary data.</text>
</comment>
<evidence type="ECO:0000313" key="5">
    <source>
        <dbReference type="Proteomes" id="UP000441585"/>
    </source>
</evidence>
<name>A0A6I2MD07_9BACI</name>
<dbReference type="Pfam" id="PF07676">
    <property type="entry name" value="PD40"/>
    <property type="match status" value="1"/>
</dbReference>
<dbReference type="GO" id="GO:0006508">
    <property type="term" value="P:proteolysis"/>
    <property type="evidence" value="ECO:0007669"/>
    <property type="project" value="InterPro"/>
</dbReference>
<evidence type="ECO:0000256" key="1">
    <source>
        <dbReference type="ARBA" id="ARBA00022801"/>
    </source>
</evidence>
<organism evidence="4 5">
    <name type="scientific">Metabacillus idriensis</name>
    <dbReference type="NCBI Taxonomy" id="324768"/>
    <lineage>
        <taxon>Bacteria</taxon>
        <taxon>Bacillati</taxon>
        <taxon>Bacillota</taxon>
        <taxon>Bacilli</taxon>
        <taxon>Bacillales</taxon>
        <taxon>Bacillaceae</taxon>
        <taxon>Metabacillus</taxon>
    </lineage>
</organism>
<evidence type="ECO:0000256" key="2">
    <source>
        <dbReference type="ARBA" id="ARBA00022825"/>
    </source>
</evidence>
<dbReference type="EMBL" id="WKKF01000010">
    <property type="protein sequence ID" value="MRX56225.1"/>
    <property type="molecule type" value="Genomic_DNA"/>
</dbReference>
<dbReference type="InterPro" id="IPR001375">
    <property type="entry name" value="Peptidase_S9_cat"/>
</dbReference>
<sequence length="595" mass="67314">MITFQKPDVEQFLKVLTIQDFTVSPDKKQLVFSTNIGGHFNLWAMDLPNQYPYPLTSINQACDSLLYNKNSNFILAGFDQDGDENSQLYALSPKGGSQVAVRYDKGERHMFPFFSKNGESLYYTSTKDGHDAYLAAYRYNLSDESEEILIEGTDTSVYLMAVSPEEKSFVYSKNYGNTSSLLFVKIDGDDVLATPESDQQFTQSDPVYTSEQVIYFITNYESDFSYLAKFDLAKREFSKVLELKGKDASALKYDEALQKIYVTAAKGVKDELVSYDLVDQSSEFIEIPIDRINKMEVTEAGELFILGQSATIPLNIFTRTPSHSWEQITNHGVTGMRPEDLVEPVTVTYASFDGMEIEASLYRAHAETSNGHMIIWPHGGPQAAETNSFRALFQFLLNCGYSIFTPNFRGSTRYGLSFMKMVEGEWGNGPRHDMTAGINWLIEQGIADKEKIFLMGGSFGGYMALLLHGRHPEYFKAVVDIFGPSDLFSFINSVPEFWKSAMDQWVGNPERDREKLIDFSPITHLEGMTKPMLVIQGANDPRVVKAESDKIVEALRQKGRSVDYMVLEDEGHGFTKKENEILVYRAIADFFNQYL</sequence>
<accession>A0A6I2MD07</accession>
<dbReference type="InterPro" id="IPR011659">
    <property type="entry name" value="WD40"/>
</dbReference>
<dbReference type="SUPFAM" id="SSF53474">
    <property type="entry name" value="alpha/beta-Hydrolases"/>
    <property type="match status" value="1"/>
</dbReference>
<dbReference type="PANTHER" id="PTHR42776:SF27">
    <property type="entry name" value="DIPEPTIDYL PEPTIDASE FAMILY MEMBER 6"/>
    <property type="match status" value="1"/>
</dbReference>
<dbReference type="Gene3D" id="3.40.50.1820">
    <property type="entry name" value="alpha/beta hydrolase"/>
    <property type="match status" value="1"/>
</dbReference>
<dbReference type="Proteomes" id="UP000441585">
    <property type="component" value="Unassembled WGS sequence"/>
</dbReference>
<dbReference type="SUPFAM" id="SSF82171">
    <property type="entry name" value="DPP6 N-terminal domain-like"/>
    <property type="match status" value="1"/>
</dbReference>
<dbReference type="Gene3D" id="2.120.10.30">
    <property type="entry name" value="TolB, C-terminal domain"/>
    <property type="match status" value="1"/>
</dbReference>
<dbReference type="PANTHER" id="PTHR42776">
    <property type="entry name" value="SERINE PEPTIDASE S9 FAMILY MEMBER"/>
    <property type="match status" value="1"/>
</dbReference>
<keyword evidence="2" id="KW-0720">Serine protease</keyword>
<evidence type="ECO:0000313" key="4">
    <source>
        <dbReference type="EMBL" id="MRX56225.1"/>
    </source>
</evidence>